<dbReference type="EMBL" id="CP036271">
    <property type="protein sequence ID" value="QDT54880.1"/>
    <property type="molecule type" value="Genomic_DNA"/>
</dbReference>
<dbReference type="Gene3D" id="3.40.718.10">
    <property type="entry name" value="Isopropylmalate Dehydrogenase"/>
    <property type="match status" value="1"/>
</dbReference>
<dbReference type="GO" id="GO:0050570">
    <property type="term" value="F:4-hydroxythreonine-4-phosphate dehydrogenase activity"/>
    <property type="evidence" value="ECO:0007669"/>
    <property type="project" value="UniProtKB-EC"/>
</dbReference>
<reference evidence="4 5" key="1">
    <citation type="submission" date="2019-02" db="EMBL/GenBank/DDBJ databases">
        <title>Deep-cultivation of Planctomycetes and their phenomic and genomic characterization uncovers novel biology.</title>
        <authorList>
            <person name="Wiegand S."/>
            <person name="Jogler M."/>
            <person name="Boedeker C."/>
            <person name="Pinto D."/>
            <person name="Vollmers J."/>
            <person name="Rivas-Marin E."/>
            <person name="Kohn T."/>
            <person name="Peeters S.H."/>
            <person name="Heuer A."/>
            <person name="Rast P."/>
            <person name="Oberbeckmann S."/>
            <person name="Bunk B."/>
            <person name="Jeske O."/>
            <person name="Meyerdierks A."/>
            <person name="Storesund J.E."/>
            <person name="Kallscheuer N."/>
            <person name="Luecker S."/>
            <person name="Lage O.M."/>
            <person name="Pohl T."/>
            <person name="Merkel B.J."/>
            <person name="Hornburger P."/>
            <person name="Mueller R.-W."/>
            <person name="Bruemmer F."/>
            <person name="Labrenz M."/>
            <person name="Spormann A.M."/>
            <person name="Op den Camp H."/>
            <person name="Overmann J."/>
            <person name="Amann R."/>
            <person name="Jetten M.S.M."/>
            <person name="Mascher T."/>
            <person name="Medema M.H."/>
            <person name="Devos D.P."/>
            <person name="Kaster A.-K."/>
            <person name="Ovreas L."/>
            <person name="Rohde M."/>
            <person name="Galperin M.Y."/>
            <person name="Jogler C."/>
        </authorList>
    </citation>
    <scope>NUCLEOTIDE SEQUENCE [LARGE SCALE GENOMIC DNA]</scope>
    <source>
        <strain evidence="4 5">Pan44</strain>
    </source>
</reference>
<dbReference type="Pfam" id="PF04166">
    <property type="entry name" value="PdxA"/>
    <property type="match status" value="1"/>
</dbReference>
<dbReference type="FunCoup" id="A0A517SFL0">
    <property type="interactions" value="257"/>
</dbReference>
<dbReference type="InterPro" id="IPR005255">
    <property type="entry name" value="PdxA_fam"/>
</dbReference>
<evidence type="ECO:0000256" key="2">
    <source>
        <dbReference type="ARBA" id="ARBA00023002"/>
    </source>
</evidence>
<organism evidence="4 5">
    <name type="scientific">Caulifigura coniformis</name>
    <dbReference type="NCBI Taxonomy" id="2527983"/>
    <lineage>
        <taxon>Bacteria</taxon>
        <taxon>Pseudomonadati</taxon>
        <taxon>Planctomycetota</taxon>
        <taxon>Planctomycetia</taxon>
        <taxon>Planctomycetales</taxon>
        <taxon>Planctomycetaceae</taxon>
        <taxon>Caulifigura</taxon>
    </lineage>
</organism>
<evidence type="ECO:0000313" key="4">
    <source>
        <dbReference type="EMBL" id="QDT54880.1"/>
    </source>
</evidence>
<evidence type="ECO:0000256" key="1">
    <source>
        <dbReference type="ARBA" id="ARBA00022723"/>
    </source>
</evidence>
<gene>
    <name evidence="4" type="primary">pdxA</name>
    <name evidence="4" type="ORF">Pan44_29190</name>
</gene>
<keyword evidence="2 4" id="KW-0560">Oxidoreductase</keyword>
<evidence type="ECO:0000313" key="5">
    <source>
        <dbReference type="Proteomes" id="UP000315700"/>
    </source>
</evidence>
<name>A0A517SFL0_9PLAN</name>
<dbReference type="PANTHER" id="PTHR30004:SF6">
    <property type="entry name" value="D-THREONATE 4-PHOSPHATE DEHYDROGENASE"/>
    <property type="match status" value="1"/>
</dbReference>
<dbReference type="RefSeq" id="WP_145030698.1">
    <property type="nucleotide sequence ID" value="NZ_CP036271.1"/>
</dbReference>
<evidence type="ECO:0000256" key="3">
    <source>
        <dbReference type="ARBA" id="ARBA00023027"/>
    </source>
</evidence>
<dbReference type="KEGG" id="ccos:Pan44_29190"/>
<protein>
    <submittedName>
        <fullName evidence="4">4-hydroxythreonine-4-phosphate dehydrogenase</fullName>
        <ecNumber evidence="4">1.1.1.262</ecNumber>
    </submittedName>
</protein>
<dbReference type="PANTHER" id="PTHR30004">
    <property type="entry name" value="4-HYDROXYTHREONINE-4-PHOSPHATE DEHYDROGENASE"/>
    <property type="match status" value="1"/>
</dbReference>
<dbReference type="EC" id="1.1.1.262" evidence="4"/>
<dbReference type="Proteomes" id="UP000315700">
    <property type="component" value="Chromosome"/>
</dbReference>
<keyword evidence="1" id="KW-0479">Metal-binding</keyword>
<keyword evidence="5" id="KW-1185">Reference proteome</keyword>
<dbReference type="NCBIfam" id="TIGR00557">
    <property type="entry name" value="pdxA"/>
    <property type="match status" value="1"/>
</dbReference>
<accession>A0A517SFL0</accession>
<keyword evidence="3" id="KW-0520">NAD</keyword>
<dbReference type="GO" id="GO:0046872">
    <property type="term" value="F:metal ion binding"/>
    <property type="evidence" value="ECO:0007669"/>
    <property type="project" value="UniProtKB-KW"/>
</dbReference>
<dbReference type="AlphaFoldDB" id="A0A517SFL0"/>
<dbReference type="InParanoid" id="A0A517SFL0"/>
<dbReference type="SUPFAM" id="SSF53659">
    <property type="entry name" value="Isocitrate/Isopropylmalate dehydrogenase-like"/>
    <property type="match status" value="1"/>
</dbReference>
<proteinExistence type="predicted"/>
<dbReference type="GO" id="GO:0051287">
    <property type="term" value="F:NAD binding"/>
    <property type="evidence" value="ECO:0007669"/>
    <property type="project" value="InterPro"/>
</dbReference>
<dbReference type="OrthoDB" id="9801783at2"/>
<sequence>MSAPVIAITLGDVAGIGPEVALKALADAATRGCGMPLIIGHPEIARRAIQQAKLDITVEAVSRPEPILSDTTIACWLPPEMAITAHGADRVYRPDDCCDVKCGDVDWRAGAAAYAWLVSATRLALSHKIDAIVTAPLHKKALELAGLNYPGHTEILAEECGVDEFAMMLYVPPGRGVGARYGLGCAHVTLHTSIRSVPGALRIDDIRDTAMLVSNFLKQVGCEHPRIGVCALNPHAGEHGRFGDEEDRLIRPAVEEACALGIDAHGPIPADALMRFAIRGEFDGVAAMYHDQGHIALKLVAFNQAVNVTLGLPIIRTSPSHGTAFDIAGKGQADACGMIAAMATAMRLVDCREGLLAGG</sequence>